<protein>
    <submittedName>
        <fullName evidence="1">Uncharacterized protein</fullName>
    </submittedName>
</protein>
<sequence>MAIQFSVAVASVIVLFILYNIFGLLRWIRSAKATGLPYVVVPCLETEVVSQLLTPIFRALYTDKLNDGHGWPKWCRFMIKDWSWEDKRRAHDEYGDVFLVVSPQGIICYCADAAMGWDVMNRRYDFTKPRDKYKILEPYGPNVATAEGSTYRFHVRMTAPSFGDGTGVNELVWRETSRQTGLLMQNWIKVAPEHLDEDINALTLAVISLAGFGKQLESVHEQAQDVPKGYKISFLSALRGTTHNMVPILLFPLWFMDMTPLAGASLAKRQLDKYIRRTIRQEKAEGEKNVDSELGARANLLHTVVHASGDDDNLQKGSRQTKKQFTEDEVMGNLFIYLLGGYETTANSIQYGLLVLAAMPDVQTKVIEELDRVYEEAAAEGRQELTYGDDFPKLEYTYGFMYETFRLYPGVTLITKMCKEAQTVQVHDTKTNGTRAVTLPPECRVYLSSPGVHYHPKYWEQPEELKPERWFTDKFSRGAASDESRGEKHVVAADKTRQMRGTLLTFSDGARACLGRKFAQAEYMAFLAVLLRRFRVAFPDDVDVKKAKADLDNKCAGKITLSPVDGFRLELRKRDIV</sequence>
<evidence type="ECO:0000313" key="2">
    <source>
        <dbReference type="Proteomes" id="UP001153334"/>
    </source>
</evidence>
<accession>A0ACC2IDD5</accession>
<gene>
    <name evidence="1" type="ORF">ONZ43_g5217</name>
</gene>
<dbReference type="Proteomes" id="UP001153334">
    <property type="component" value="Unassembled WGS sequence"/>
</dbReference>
<comment type="caution">
    <text evidence="1">The sequence shown here is derived from an EMBL/GenBank/DDBJ whole genome shotgun (WGS) entry which is preliminary data.</text>
</comment>
<dbReference type="EMBL" id="JAPESX010001563">
    <property type="protein sequence ID" value="KAJ8113162.1"/>
    <property type="molecule type" value="Genomic_DNA"/>
</dbReference>
<organism evidence="1 2">
    <name type="scientific">Nemania bipapillata</name>
    <dbReference type="NCBI Taxonomy" id="110536"/>
    <lineage>
        <taxon>Eukaryota</taxon>
        <taxon>Fungi</taxon>
        <taxon>Dikarya</taxon>
        <taxon>Ascomycota</taxon>
        <taxon>Pezizomycotina</taxon>
        <taxon>Sordariomycetes</taxon>
        <taxon>Xylariomycetidae</taxon>
        <taxon>Xylariales</taxon>
        <taxon>Xylariaceae</taxon>
        <taxon>Nemania</taxon>
    </lineage>
</organism>
<reference evidence="1" key="1">
    <citation type="submission" date="2022-11" db="EMBL/GenBank/DDBJ databases">
        <title>Genome Sequence of Nemania bipapillata.</title>
        <authorList>
            <person name="Buettner E."/>
        </authorList>
    </citation>
    <scope>NUCLEOTIDE SEQUENCE</scope>
    <source>
        <strain evidence="1">CP14</strain>
    </source>
</reference>
<proteinExistence type="predicted"/>
<name>A0ACC2IDD5_9PEZI</name>
<evidence type="ECO:0000313" key="1">
    <source>
        <dbReference type="EMBL" id="KAJ8113162.1"/>
    </source>
</evidence>
<keyword evidence="2" id="KW-1185">Reference proteome</keyword>